<dbReference type="GO" id="GO:0004518">
    <property type="term" value="F:nuclease activity"/>
    <property type="evidence" value="ECO:0007669"/>
    <property type="project" value="UniProtKB-KW"/>
</dbReference>
<dbReference type="GO" id="GO:0046872">
    <property type="term" value="F:metal ion binding"/>
    <property type="evidence" value="ECO:0007669"/>
    <property type="project" value="UniProtKB-KW"/>
</dbReference>
<keyword evidence="5" id="KW-0479">Metal-binding</keyword>
<evidence type="ECO:0000256" key="7">
    <source>
        <dbReference type="ARBA" id="ARBA00023242"/>
    </source>
</evidence>
<protein>
    <recommendedName>
        <fullName evidence="8">DDE Tnp4 domain-containing protein</fullName>
    </recommendedName>
</protein>
<comment type="subcellular location">
    <subcellularLocation>
        <location evidence="2">Nucleus</location>
    </subcellularLocation>
</comment>
<dbReference type="PANTHER" id="PTHR22930">
    <property type="match status" value="1"/>
</dbReference>
<evidence type="ECO:0000256" key="2">
    <source>
        <dbReference type="ARBA" id="ARBA00004123"/>
    </source>
</evidence>
<organism evidence="9 10">
    <name type="scientific">Macrosiphum euphorbiae</name>
    <name type="common">potato aphid</name>
    <dbReference type="NCBI Taxonomy" id="13131"/>
    <lineage>
        <taxon>Eukaryota</taxon>
        <taxon>Metazoa</taxon>
        <taxon>Ecdysozoa</taxon>
        <taxon>Arthropoda</taxon>
        <taxon>Hexapoda</taxon>
        <taxon>Insecta</taxon>
        <taxon>Pterygota</taxon>
        <taxon>Neoptera</taxon>
        <taxon>Paraneoptera</taxon>
        <taxon>Hemiptera</taxon>
        <taxon>Sternorrhyncha</taxon>
        <taxon>Aphidomorpha</taxon>
        <taxon>Aphidoidea</taxon>
        <taxon>Aphididae</taxon>
        <taxon>Macrosiphini</taxon>
        <taxon>Macrosiphum</taxon>
    </lineage>
</organism>
<dbReference type="Pfam" id="PF13359">
    <property type="entry name" value="DDE_Tnp_4"/>
    <property type="match status" value="1"/>
</dbReference>
<evidence type="ECO:0000259" key="8">
    <source>
        <dbReference type="Pfam" id="PF13359"/>
    </source>
</evidence>
<comment type="similarity">
    <text evidence="3">Belongs to the HARBI1 family.</text>
</comment>
<comment type="caution">
    <text evidence="9">The sequence shown here is derived from an EMBL/GenBank/DDBJ whole genome shotgun (WGS) entry which is preliminary data.</text>
</comment>
<evidence type="ECO:0000313" key="10">
    <source>
        <dbReference type="Proteomes" id="UP001160148"/>
    </source>
</evidence>
<evidence type="ECO:0000256" key="5">
    <source>
        <dbReference type="ARBA" id="ARBA00022723"/>
    </source>
</evidence>
<evidence type="ECO:0000256" key="4">
    <source>
        <dbReference type="ARBA" id="ARBA00022722"/>
    </source>
</evidence>
<keyword evidence="7" id="KW-0539">Nucleus</keyword>
<comment type="cofactor">
    <cofactor evidence="1">
        <name>a divalent metal cation</name>
        <dbReference type="ChEBI" id="CHEBI:60240"/>
    </cofactor>
</comment>
<dbReference type="Proteomes" id="UP001160148">
    <property type="component" value="Unassembled WGS sequence"/>
</dbReference>
<sequence>MDSRQALAFIIAHNIVQKRKLKEKRKKKCWVRKWVDRRSDLGAASNLVNELRLEDAQQFKNFIRMSAVQFEMLLDLIKHQIVKQDTQLREAIPVHDRLMVTLRFLASGDAYSSLQYLFRIPPCTIGRIVFEVCQAIYDNLKEKYLKCPSSTEELKKCANQFALKWQFPHCFGAIDGKHITIVAPQNSGSLYYNYKNTHSIVLMGVADANYKLIYVDVGCNGRISDGGVFNNCSLHDALESKQLTLPEPEALPQRHLPVPYIMVADDAFAMTSYILKPYGFRNQPAPNRIFNYRLSRARRIIENVFGIMSSKFRILRKPIHLAPHKVKYVTLATCALHNFLISTSNYYLCPSSVDSENPITREIVNGEWRNELQPEGTLFPLERGRQRNYSISQKDVRDEFREYFMTTAGEVQWQYQFIC</sequence>
<evidence type="ECO:0000313" key="9">
    <source>
        <dbReference type="EMBL" id="CAI6372806.1"/>
    </source>
</evidence>
<evidence type="ECO:0000256" key="1">
    <source>
        <dbReference type="ARBA" id="ARBA00001968"/>
    </source>
</evidence>
<dbReference type="GO" id="GO:0005634">
    <property type="term" value="C:nucleus"/>
    <property type="evidence" value="ECO:0007669"/>
    <property type="project" value="UniProtKB-SubCell"/>
</dbReference>
<dbReference type="EMBL" id="CARXXK010001080">
    <property type="protein sequence ID" value="CAI6372806.1"/>
    <property type="molecule type" value="Genomic_DNA"/>
</dbReference>
<reference evidence="9 10" key="1">
    <citation type="submission" date="2023-01" db="EMBL/GenBank/DDBJ databases">
        <authorList>
            <person name="Whitehead M."/>
        </authorList>
    </citation>
    <scope>NUCLEOTIDE SEQUENCE [LARGE SCALE GENOMIC DNA]</scope>
</reference>
<dbReference type="AlphaFoldDB" id="A0AAV0Y027"/>
<dbReference type="InterPro" id="IPR027806">
    <property type="entry name" value="HARBI1_dom"/>
</dbReference>
<name>A0AAV0Y027_9HEMI</name>
<dbReference type="PANTHER" id="PTHR22930:SF269">
    <property type="entry name" value="NUCLEASE HARBI1-LIKE PROTEIN"/>
    <property type="match status" value="1"/>
</dbReference>
<dbReference type="GO" id="GO:0016787">
    <property type="term" value="F:hydrolase activity"/>
    <property type="evidence" value="ECO:0007669"/>
    <property type="project" value="UniProtKB-KW"/>
</dbReference>
<feature type="domain" description="DDE Tnp4" evidence="8">
    <location>
        <begin position="174"/>
        <end position="338"/>
    </location>
</feature>
<dbReference type="InterPro" id="IPR045249">
    <property type="entry name" value="HARBI1-like"/>
</dbReference>
<accession>A0AAV0Y027</accession>
<proteinExistence type="inferred from homology"/>
<evidence type="ECO:0000256" key="6">
    <source>
        <dbReference type="ARBA" id="ARBA00022801"/>
    </source>
</evidence>
<evidence type="ECO:0000256" key="3">
    <source>
        <dbReference type="ARBA" id="ARBA00006958"/>
    </source>
</evidence>
<keyword evidence="10" id="KW-1185">Reference proteome</keyword>
<gene>
    <name evidence="9" type="ORF">MEUPH1_LOCUS26627</name>
</gene>
<keyword evidence="6" id="KW-0378">Hydrolase</keyword>
<keyword evidence="4" id="KW-0540">Nuclease</keyword>